<accession>A0A1W1V920</accession>
<protein>
    <submittedName>
        <fullName evidence="3">Small basic protein</fullName>
    </submittedName>
</protein>
<evidence type="ECO:0000256" key="1">
    <source>
        <dbReference type="PIRNR" id="PIRNR018579"/>
    </source>
</evidence>
<dbReference type="InterPro" id="IPR009709">
    <property type="entry name" value="DUF1290"/>
</dbReference>
<keyword evidence="4" id="KW-1185">Reference proteome</keyword>
<feature type="transmembrane region" description="Helical" evidence="2">
    <location>
        <begin position="56"/>
        <end position="75"/>
    </location>
</feature>
<dbReference type="GO" id="GO:0005886">
    <property type="term" value="C:plasma membrane"/>
    <property type="evidence" value="ECO:0007669"/>
    <property type="project" value="UniProtKB-SubCell"/>
</dbReference>
<dbReference type="Proteomes" id="UP000192731">
    <property type="component" value="Unassembled WGS sequence"/>
</dbReference>
<dbReference type="PIRSF" id="PIRSF018579">
    <property type="entry name" value="Sbp"/>
    <property type="match status" value="1"/>
</dbReference>
<keyword evidence="2" id="KW-1133">Transmembrane helix</keyword>
<dbReference type="RefSeq" id="WP_084053007.1">
    <property type="nucleotide sequence ID" value="NZ_FWWT01000016.1"/>
</dbReference>
<dbReference type="OrthoDB" id="9812056at2"/>
<comment type="similarity">
    <text evidence="1">Belongs to the sbp family.</text>
</comment>
<evidence type="ECO:0000313" key="4">
    <source>
        <dbReference type="Proteomes" id="UP000192731"/>
    </source>
</evidence>
<comment type="subcellular location">
    <subcellularLocation>
        <location evidence="1">Cell membrane</location>
        <topology evidence="1">Multi-pass membrane protein</topology>
    </subcellularLocation>
</comment>
<sequence>MWLPLLGLLIGLLMGSVVSVQIPLIYAKYMSIAILASLDSVFGGIKGLLGDTFDGAILITGFISNTILAGFLAYIGDRLGIDLYLAAVFAFGVRLFQNLATIRHHLLYRTFSKTKKVQ</sequence>
<dbReference type="EMBL" id="FWWT01000016">
    <property type="protein sequence ID" value="SMB89551.1"/>
    <property type="molecule type" value="Genomic_DNA"/>
</dbReference>
<keyword evidence="1 2" id="KW-0812">Transmembrane</keyword>
<feature type="transmembrane region" description="Helical" evidence="2">
    <location>
        <begin position="81"/>
        <end position="100"/>
    </location>
</feature>
<evidence type="ECO:0000256" key="2">
    <source>
        <dbReference type="SAM" id="Phobius"/>
    </source>
</evidence>
<evidence type="ECO:0000313" key="3">
    <source>
        <dbReference type="EMBL" id="SMB89551.1"/>
    </source>
</evidence>
<gene>
    <name evidence="3" type="ORF">SAMN00017405_0624</name>
</gene>
<organism evidence="3 4">
    <name type="scientific">Desulfonispora thiosulfatigenes DSM 11270</name>
    <dbReference type="NCBI Taxonomy" id="656914"/>
    <lineage>
        <taxon>Bacteria</taxon>
        <taxon>Bacillati</taxon>
        <taxon>Bacillota</taxon>
        <taxon>Clostridia</taxon>
        <taxon>Eubacteriales</taxon>
        <taxon>Peptococcaceae</taxon>
        <taxon>Desulfonispora</taxon>
    </lineage>
</organism>
<dbReference type="AlphaFoldDB" id="A0A1W1V920"/>
<dbReference type="Pfam" id="PF06947">
    <property type="entry name" value="DUF1290"/>
    <property type="match status" value="1"/>
</dbReference>
<reference evidence="3 4" key="1">
    <citation type="submission" date="2017-04" db="EMBL/GenBank/DDBJ databases">
        <authorList>
            <person name="Afonso C.L."/>
            <person name="Miller P.J."/>
            <person name="Scott M.A."/>
            <person name="Spackman E."/>
            <person name="Goraichik I."/>
            <person name="Dimitrov K.M."/>
            <person name="Suarez D.L."/>
            <person name="Swayne D.E."/>
        </authorList>
    </citation>
    <scope>NUCLEOTIDE SEQUENCE [LARGE SCALE GENOMIC DNA]</scope>
    <source>
        <strain evidence="3 4">DSM 11270</strain>
    </source>
</reference>
<proteinExistence type="inferred from homology"/>
<name>A0A1W1V920_DESTI</name>
<keyword evidence="1 2" id="KW-0472">Membrane</keyword>
<feature type="transmembrane region" description="Helical" evidence="2">
    <location>
        <begin position="29"/>
        <end position="49"/>
    </location>
</feature>
<keyword evidence="1" id="KW-1003">Cell membrane</keyword>
<dbReference type="STRING" id="656914.SAMN00017405_0624"/>